<evidence type="ECO:0000313" key="10">
    <source>
        <dbReference type="EMBL" id="RKP38287.1"/>
    </source>
</evidence>
<dbReference type="GO" id="GO:0008270">
    <property type="term" value="F:zinc ion binding"/>
    <property type="evidence" value="ECO:0007669"/>
    <property type="project" value="UniProtKB-KW"/>
</dbReference>
<evidence type="ECO:0000256" key="7">
    <source>
        <dbReference type="ARBA" id="ARBA00023136"/>
    </source>
</evidence>
<keyword evidence="4 8" id="KW-0863">Zinc-finger</keyword>
<evidence type="ECO:0000256" key="2">
    <source>
        <dbReference type="ARBA" id="ARBA00022692"/>
    </source>
</evidence>
<reference evidence="11" key="1">
    <citation type="journal article" date="2018" name="Nat. Microbiol.">
        <title>Leveraging single-cell genomics to expand the fungal tree of life.</title>
        <authorList>
            <person name="Ahrendt S.R."/>
            <person name="Quandt C.A."/>
            <person name="Ciobanu D."/>
            <person name="Clum A."/>
            <person name="Salamov A."/>
            <person name="Andreopoulos B."/>
            <person name="Cheng J.F."/>
            <person name="Woyke T."/>
            <person name="Pelin A."/>
            <person name="Henrissat B."/>
            <person name="Reynolds N.K."/>
            <person name="Benny G.L."/>
            <person name="Smith M.E."/>
            <person name="James T.Y."/>
            <person name="Grigoriev I.V."/>
        </authorList>
    </citation>
    <scope>NUCLEOTIDE SEQUENCE [LARGE SCALE GENOMIC DNA]</scope>
    <source>
        <strain evidence="11">RSA 468</strain>
    </source>
</reference>
<keyword evidence="7" id="KW-0472">Membrane</keyword>
<keyword evidence="11" id="KW-1185">Reference proteome</keyword>
<dbReference type="PROSITE" id="PS50089">
    <property type="entry name" value="ZF_RING_2"/>
    <property type="match status" value="1"/>
</dbReference>
<accession>A0A4P9ZXC0</accession>
<proteinExistence type="predicted"/>
<dbReference type="EMBL" id="ML002383">
    <property type="protein sequence ID" value="RKP38287.1"/>
    <property type="molecule type" value="Genomic_DNA"/>
</dbReference>
<comment type="subcellular location">
    <subcellularLocation>
        <location evidence="1">Membrane</location>
        <topology evidence="1">Single-pass membrane protein</topology>
    </subcellularLocation>
</comment>
<dbReference type="InterPro" id="IPR051653">
    <property type="entry name" value="E3_ligase_sorting_rcpt"/>
</dbReference>
<organism evidence="10 11">
    <name type="scientific">Dimargaris cristalligena</name>
    <dbReference type="NCBI Taxonomy" id="215637"/>
    <lineage>
        <taxon>Eukaryota</taxon>
        <taxon>Fungi</taxon>
        <taxon>Fungi incertae sedis</taxon>
        <taxon>Zoopagomycota</taxon>
        <taxon>Kickxellomycotina</taxon>
        <taxon>Dimargaritomycetes</taxon>
        <taxon>Dimargaritales</taxon>
        <taxon>Dimargaritaceae</taxon>
        <taxon>Dimargaris</taxon>
    </lineage>
</organism>
<evidence type="ECO:0000256" key="6">
    <source>
        <dbReference type="ARBA" id="ARBA00022989"/>
    </source>
</evidence>
<dbReference type="GO" id="GO:0016020">
    <property type="term" value="C:membrane"/>
    <property type="evidence" value="ECO:0007669"/>
    <property type="project" value="UniProtKB-SubCell"/>
</dbReference>
<feature type="domain" description="RING-type" evidence="9">
    <location>
        <begin position="20"/>
        <end position="62"/>
    </location>
</feature>
<dbReference type="STRING" id="215637.A0A4P9ZXC0"/>
<dbReference type="SUPFAM" id="SSF57850">
    <property type="entry name" value="RING/U-box"/>
    <property type="match status" value="1"/>
</dbReference>
<dbReference type="Gene3D" id="3.30.40.10">
    <property type="entry name" value="Zinc/RING finger domain, C3HC4 (zinc finger)"/>
    <property type="match status" value="1"/>
</dbReference>
<dbReference type="Pfam" id="PF13639">
    <property type="entry name" value="zf-RING_2"/>
    <property type="match status" value="1"/>
</dbReference>
<evidence type="ECO:0000256" key="3">
    <source>
        <dbReference type="ARBA" id="ARBA00022723"/>
    </source>
</evidence>
<sequence>MPDSEPINPTEKFGFFLCDCSICLDDFVVGAQVRVLPCRHYFHSACIDSWLTRKSAHCPLCKFNCKPGAANDEPGPDATSDSPNV</sequence>
<keyword evidence="6" id="KW-1133">Transmembrane helix</keyword>
<keyword evidence="3" id="KW-0479">Metal-binding</keyword>
<dbReference type="InterPro" id="IPR001841">
    <property type="entry name" value="Znf_RING"/>
</dbReference>
<evidence type="ECO:0000313" key="11">
    <source>
        <dbReference type="Proteomes" id="UP000268162"/>
    </source>
</evidence>
<evidence type="ECO:0000256" key="5">
    <source>
        <dbReference type="ARBA" id="ARBA00022833"/>
    </source>
</evidence>
<dbReference type="SMART" id="SM00744">
    <property type="entry name" value="RINGv"/>
    <property type="match status" value="1"/>
</dbReference>
<keyword evidence="5" id="KW-0862">Zinc</keyword>
<protein>
    <recommendedName>
        <fullName evidence="9">RING-type domain-containing protein</fullName>
    </recommendedName>
</protein>
<evidence type="ECO:0000256" key="1">
    <source>
        <dbReference type="ARBA" id="ARBA00004167"/>
    </source>
</evidence>
<dbReference type="Proteomes" id="UP000268162">
    <property type="component" value="Unassembled WGS sequence"/>
</dbReference>
<dbReference type="PANTHER" id="PTHR47168">
    <property type="entry name" value="RING ZINC FINGER DOMAIN SUPERFAMILY PROTEIN-RELATED"/>
    <property type="match status" value="1"/>
</dbReference>
<evidence type="ECO:0000256" key="8">
    <source>
        <dbReference type="PROSITE-ProRule" id="PRU00175"/>
    </source>
</evidence>
<gene>
    <name evidence="10" type="ORF">BJ085DRAFT_24523</name>
</gene>
<dbReference type="PANTHER" id="PTHR47168:SF1">
    <property type="entry name" value="OS02G0798600 PROTEIN"/>
    <property type="match status" value="1"/>
</dbReference>
<dbReference type="InterPro" id="IPR011016">
    <property type="entry name" value="Znf_RING-CH"/>
</dbReference>
<dbReference type="InterPro" id="IPR013083">
    <property type="entry name" value="Znf_RING/FYVE/PHD"/>
</dbReference>
<dbReference type="SMART" id="SM00184">
    <property type="entry name" value="RING"/>
    <property type="match status" value="1"/>
</dbReference>
<dbReference type="AlphaFoldDB" id="A0A4P9ZXC0"/>
<evidence type="ECO:0000259" key="9">
    <source>
        <dbReference type="PROSITE" id="PS50089"/>
    </source>
</evidence>
<name>A0A4P9ZXC0_9FUNG</name>
<keyword evidence="2" id="KW-0812">Transmembrane</keyword>
<evidence type="ECO:0000256" key="4">
    <source>
        <dbReference type="ARBA" id="ARBA00022771"/>
    </source>
</evidence>